<dbReference type="Gene3D" id="3.30.190.20">
    <property type="match status" value="1"/>
</dbReference>
<keyword evidence="6 11" id="KW-0810">Translation regulation</keyword>
<dbReference type="InterPro" id="IPR023669">
    <property type="entry name" value="Ribosomal_uL1_arc"/>
</dbReference>
<comment type="function">
    <text evidence="10">Probably involved in E site tRNA release. Binds directly to 23S rRNA.</text>
</comment>
<evidence type="ECO:0000256" key="3">
    <source>
        <dbReference type="ARBA" id="ARBA00022491"/>
    </source>
</evidence>
<keyword evidence="3 11" id="KW-0678">Repressor</keyword>
<dbReference type="GO" id="GO:0000049">
    <property type="term" value="F:tRNA binding"/>
    <property type="evidence" value="ECO:0007669"/>
    <property type="project" value="UniProtKB-KW"/>
</dbReference>
<evidence type="ECO:0000256" key="12">
    <source>
        <dbReference type="RuleBase" id="RU000659"/>
    </source>
</evidence>
<dbReference type="GO" id="GO:0015934">
    <property type="term" value="C:large ribosomal subunit"/>
    <property type="evidence" value="ECO:0007669"/>
    <property type="project" value="InterPro"/>
</dbReference>
<evidence type="ECO:0000256" key="4">
    <source>
        <dbReference type="ARBA" id="ARBA00022555"/>
    </source>
</evidence>
<dbReference type="InterPro" id="IPR028364">
    <property type="entry name" value="Ribosomal_uL1/biogenesis"/>
</dbReference>
<comment type="function">
    <text evidence="11">Protein L1 is also a translational repressor protein, it controls the translation of its operon by binding to its mRNA.</text>
</comment>
<dbReference type="Pfam" id="PF00687">
    <property type="entry name" value="Ribosomal_L1"/>
    <property type="match status" value="1"/>
</dbReference>
<dbReference type="AlphaFoldDB" id="A0A075G5Q7"/>
<evidence type="ECO:0000256" key="10">
    <source>
        <dbReference type="ARBA" id="ARBA00045545"/>
    </source>
</evidence>
<dbReference type="Gene3D" id="3.40.50.790">
    <property type="match status" value="1"/>
</dbReference>
<dbReference type="GO" id="GO:0006412">
    <property type="term" value="P:translation"/>
    <property type="evidence" value="ECO:0007669"/>
    <property type="project" value="UniProtKB-UniRule"/>
</dbReference>
<dbReference type="InterPro" id="IPR002143">
    <property type="entry name" value="Ribosomal_uL1"/>
</dbReference>
<dbReference type="PANTHER" id="PTHR36427">
    <property type="entry name" value="54S RIBOSOMAL PROTEIN L1, MITOCHONDRIAL"/>
    <property type="match status" value="1"/>
</dbReference>
<accession>A0A075G5Q7</accession>
<comment type="function">
    <text evidence="11">Binds directly to 23S rRNA. Probably involved in E site tRNA release.</text>
</comment>
<evidence type="ECO:0000256" key="11">
    <source>
        <dbReference type="HAMAP-Rule" id="MF_01318"/>
    </source>
</evidence>
<keyword evidence="9 11" id="KW-0687">Ribonucleoprotein</keyword>
<evidence type="ECO:0000256" key="8">
    <source>
        <dbReference type="ARBA" id="ARBA00022980"/>
    </source>
</evidence>
<dbReference type="NCBIfam" id="NF003244">
    <property type="entry name" value="PRK04203.1"/>
    <property type="match status" value="1"/>
</dbReference>
<dbReference type="GO" id="GO:0019843">
    <property type="term" value="F:rRNA binding"/>
    <property type="evidence" value="ECO:0007669"/>
    <property type="project" value="UniProtKB-UniRule"/>
</dbReference>
<dbReference type="PANTHER" id="PTHR36427:SF3">
    <property type="entry name" value="LARGE RIBOSOMAL SUBUNIT PROTEIN UL1M"/>
    <property type="match status" value="1"/>
</dbReference>
<dbReference type="GO" id="GO:0006417">
    <property type="term" value="P:regulation of translation"/>
    <property type="evidence" value="ECO:0007669"/>
    <property type="project" value="UniProtKB-KW"/>
</dbReference>
<evidence type="ECO:0000256" key="6">
    <source>
        <dbReference type="ARBA" id="ARBA00022845"/>
    </source>
</evidence>
<dbReference type="InterPro" id="IPR023674">
    <property type="entry name" value="Ribosomal_uL1-like"/>
</dbReference>
<gene>
    <name evidence="13" type="primary">RP-L1</name>
    <name evidence="11" type="synonym">rpl1</name>
    <name evidence="13" type="synonym">rplA</name>
</gene>
<evidence type="ECO:0000256" key="9">
    <source>
        <dbReference type="ARBA" id="ARBA00023274"/>
    </source>
</evidence>
<evidence type="ECO:0000256" key="2">
    <source>
        <dbReference type="ARBA" id="ARBA00011838"/>
    </source>
</evidence>
<protein>
    <recommendedName>
        <fullName evidence="11">Large ribosomal subunit protein uL1</fullName>
    </recommendedName>
</protein>
<keyword evidence="8 11" id="KW-0689">Ribosomal protein</keyword>
<sequence length="217" mass="23888">MVNETQLVEVIKQAKESDKTRKFQQSIEMILVFKDIDVKKGFAINETIQLPKKMSKSASVCIIAAGDLGIKAKNAKADRVMNEAELVQLGKNKRESRKVINKYDFFLADTKLMPTVGKVLGQLLGPRGKMPTPIPFNAPVEALLERFRTSVSVKVKGSLSLSCKIGEESMEDADLAANANAVAATIEKKLPNGDKNIRKIMIKTTMGKAVKLEQVKK</sequence>
<dbReference type="SUPFAM" id="SSF56808">
    <property type="entry name" value="Ribosomal protein L1"/>
    <property type="match status" value="1"/>
</dbReference>
<dbReference type="InterPro" id="IPR016095">
    <property type="entry name" value="Ribosomal_uL1_3-a/b-sand"/>
</dbReference>
<dbReference type="FunFam" id="3.40.50.790:FF:000005">
    <property type="entry name" value="50S ribosomal protein L1"/>
    <property type="match status" value="1"/>
</dbReference>
<dbReference type="HAMAP" id="MF_01318_A">
    <property type="entry name" value="Ribosomal_uL1_A"/>
    <property type="match status" value="1"/>
</dbReference>
<proteinExistence type="inferred from homology"/>
<evidence type="ECO:0000256" key="1">
    <source>
        <dbReference type="ARBA" id="ARBA00010531"/>
    </source>
</evidence>
<dbReference type="InterPro" id="IPR023673">
    <property type="entry name" value="Ribosomal_uL1_CS"/>
</dbReference>
<evidence type="ECO:0000313" key="13">
    <source>
        <dbReference type="EMBL" id="AIE97082.1"/>
    </source>
</evidence>
<comment type="subunit">
    <text evidence="2 11">Part of the 50S ribosomal subunit.</text>
</comment>
<keyword evidence="5 11" id="KW-0699">rRNA-binding</keyword>
<dbReference type="CDD" id="cd00403">
    <property type="entry name" value="Ribosomal_L1"/>
    <property type="match status" value="1"/>
</dbReference>
<name>A0A075G5Q7_9ARCH</name>
<organism evidence="13">
    <name type="scientific">uncultured marine thaumarchaeote AD1000_89_F09</name>
    <dbReference type="NCBI Taxonomy" id="1455947"/>
    <lineage>
        <taxon>Archaea</taxon>
        <taxon>Nitrososphaerota</taxon>
        <taxon>environmental samples</taxon>
    </lineage>
</organism>
<dbReference type="PIRSF" id="PIRSF002155">
    <property type="entry name" value="Ribosomal_L1"/>
    <property type="match status" value="1"/>
</dbReference>
<comment type="similarity">
    <text evidence="1 11 12">Belongs to the universal ribosomal protein uL1 family.</text>
</comment>
<dbReference type="GO" id="GO:0003735">
    <property type="term" value="F:structural constituent of ribosome"/>
    <property type="evidence" value="ECO:0007669"/>
    <property type="project" value="InterPro"/>
</dbReference>
<keyword evidence="4 11" id="KW-0820">tRNA-binding</keyword>
<evidence type="ECO:0000256" key="5">
    <source>
        <dbReference type="ARBA" id="ARBA00022730"/>
    </source>
</evidence>
<reference evidence="13" key="1">
    <citation type="journal article" date="2014" name="Genome Biol. Evol.">
        <title>Pangenome evidence for extensive interdomain horizontal transfer affecting lineage core and shell genes in uncultured planktonic thaumarchaeota and euryarchaeota.</title>
        <authorList>
            <person name="Deschamps P."/>
            <person name="Zivanovic Y."/>
            <person name="Moreira D."/>
            <person name="Rodriguez-Valera F."/>
            <person name="Lopez-Garcia P."/>
        </authorList>
    </citation>
    <scope>NUCLEOTIDE SEQUENCE</scope>
</reference>
<dbReference type="PROSITE" id="PS01199">
    <property type="entry name" value="RIBOSOMAL_L1"/>
    <property type="match status" value="1"/>
</dbReference>
<keyword evidence="7 11" id="KW-0694">RNA-binding</keyword>
<dbReference type="EMBL" id="KF900497">
    <property type="protein sequence ID" value="AIE97082.1"/>
    <property type="molecule type" value="Genomic_DNA"/>
</dbReference>
<evidence type="ECO:0000256" key="7">
    <source>
        <dbReference type="ARBA" id="ARBA00022884"/>
    </source>
</evidence>